<dbReference type="PATRIC" id="fig|1267766.3.peg.233"/>
<dbReference type="EMBL" id="CP011452">
    <property type="protein sequence ID" value="AKH41291.1"/>
    <property type="molecule type" value="Genomic_DNA"/>
</dbReference>
<evidence type="ECO:0000313" key="1">
    <source>
        <dbReference type="EMBL" id="AKH41291.1"/>
    </source>
</evidence>
<dbReference type="RefSeq" id="WP_053833321.1">
    <property type="nucleotide sequence ID" value="NZ_CP011452.2"/>
</dbReference>
<evidence type="ECO:0000313" key="2">
    <source>
        <dbReference type="Proteomes" id="UP000034392"/>
    </source>
</evidence>
<sequence length="195" mass="20853">MRAFALAGLAMLAGCGGAGQADGEQSAGQEPEAVESPEPTANATAREPMAVVYAKGVSFGTRRMPFRTARRVIEKEARVVFPDLTFEIDHNPECGAGPMEFTSFGPLTLNFQEDRLVGWFMEKGPGMQTADGIRPGMTLAELREQRSVELLPNSTLGGEFTYMTPDGGTIDGFLEGEGDGAIVTALYAGTNCFFR</sequence>
<protein>
    <submittedName>
        <fullName evidence="1">Uncharacterized protein</fullName>
    </submittedName>
</protein>
<dbReference type="AlphaFoldDB" id="A0A0F7KQ85"/>
<accession>A0A0F7KQ85</accession>
<proteinExistence type="predicted"/>
<name>A0A0F7KQ85_9SPHN</name>
<keyword evidence="2" id="KW-1185">Reference proteome</keyword>
<dbReference type="KEGG" id="aay:WYH_00227"/>
<dbReference type="OrthoDB" id="878483at2"/>
<dbReference type="Proteomes" id="UP000034392">
    <property type="component" value="Chromosome"/>
</dbReference>
<organism evidence="1 2">
    <name type="scientific">Croceibacterium atlanticum</name>
    <dbReference type="NCBI Taxonomy" id="1267766"/>
    <lineage>
        <taxon>Bacteria</taxon>
        <taxon>Pseudomonadati</taxon>
        <taxon>Pseudomonadota</taxon>
        <taxon>Alphaproteobacteria</taxon>
        <taxon>Sphingomonadales</taxon>
        <taxon>Erythrobacteraceae</taxon>
        <taxon>Croceibacterium</taxon>
    </lineage>
</organism>
<dbReference type="STRING" id="1267766.WYH_00227"/>
<reference evidence="1" key="1">
    <citation type="submission" date="2015-05" db="EMBL/GenBank/DDBJ databases">
        <title>The complete genome of Altererythrobacter atlanticus strain 26DY36.</title>
        <authorList>
            <person name="Wu Y.-H."/>
            <person name="Cheng H."/>
            <person name="Wu X.-W."/>
        </authorList>
    </citation>
    <scope>NUCLEOTIDE SEQUENCE [LARGE SCALE GENOMIC DNA]</scope>
    <source>
        <strain evidence="1">26DY36</strain>
    </source>
</reference>
<dbReference type="PROSITE" id="PS51257">
    <property type="entry name" value="PROKAR_LIPOPROTEIN"/>
    <property type="match status" value="1"/>
</dbReference>
<gene>
    <name evidence="1" type="ORF">WYH_00227</name>
</gene>